<evidence type="ECO:0000313" key="3">
    <source>
        <dbReference type="EMBL" id="KAK2546638.1"/>
    </source>
</evidence>
<organism evidence="3 4">
    <name type="scientific">Acropora cervicornis</name>
    <name type="common">Staghorn coral</name>
    <dbReference type="NCBI Taxonomy" id="6130"/>
    <lineage>
        <taxon>Eukaryota</taxon>
        <taxon>Metazoa</taxon>
        <taxon>Cnidaria</taxon>
        <taxon>Anthozoa</taxon>
        <taxon>Hexacorallia</taxon>
        <taxon>Scleractinia</taxon>
        <taxon>Astrocoeniina</taxon>
        <taxon>Acroporidae</taxon>
        <taxon>Acropora</taxon>
    </lineage>
</organism>
<protein>
    <submittedName>
        <fullName evidence="3">Ladderlectin</fullName>
    </submittedName>
</protein>
<gene>
    <name evidence="3" type="ORF">P5673_033753</name>
</gene>
<dbReference type="CDD" id="cd00037">
    <property type="entry name" value="CLECT"/>
    <property type="match status" value="1"/>
</dbReference>
<sequence length="218" mass="24329">MFPSFEYALVFCLMISTGFSRSRPDNSKRSLANTTKLQEKQSFVVNNNCGLGQNERQTLSLIKEKVHEIAANIKNEPSCSTGWVQHGKSCYIVIDIPTAEWGAARRNCLKFGGDLAKITSKDENQFVYNLIGNQAYTTSLGVWLGLHRKADTKFYWTDGTLLAGYNNWAAGEPNSPSTEKCAQLYGKSSSRRGKWNDSLCKITWNGVNPVILCQKALK</sequence>
<accession>A0AAD9PPH1</accession>
<keyword evidence="4" id="KW-1185">Reference proteome</keyword>
<dbReference type="EMBL" id="JARQWQ010000369">
    <property type="protein sequence ID" value="KAK2546638.1"/>
    <property type="molecule type" value="Genomic_DNA"/>
</dbReference>
<keyword evidence="1" id="KW-0732">Signal</keyword>
<dbReference type="PROSITE" id="PS50041">
    <property type="entry name" value="C_TYPE_LECTIN_2"/>
    <property type="match status" value="1"/>
</dbReference>
<dbReference type="AlphaFoldDB" id="A0AAD9PPH1"/>
<reference evidence="3" key="2">
    <citation type="journal article" date="2023" name="Science">
        <title>Genomic signatures of disease resistance in endangered staghorn corals.</title>
        <authorList>
            <person name="Vollmer S.V."/>
            <person name="Selwyn J.D."/>
            <person name="Despard B.A."/>
            <person name="Roesel C.L."/>
        </authorList>
    </citation>
    <scope>NUCLEOTIDE SEQUENCE</scope>
    <source>
        <strain evidence="3">K2</strain>
    </source>
</reference>
<dbReference type="InterPro" id="IPR001304">
    <property type="entry name" value="C-type_lectin-like"/>
</dbReference>
<name>A0AAD9PPH1_ACRCE</name>
<dbReference type="Gene3D" id="3.10.100.10">
    <property type="entry name" value="Mannose-Binding Protein A, subunit A"/>
    <property type="match status" value="1"/>
</dbReference>
<dbReference type="InterPro" id="IPR016186">
    <property type="entry name" value="C-type_lectin-like/link_sf"/>
</dbReference>
<reference evidence="3" key="1">
    <citation type="journal article" date="2023" name="G3 (Bethesda)">
        <title>Whole genome assembly and annotation of the endangered Caribbean coral Acropora cervicornis.</title>
        <authorList>
            <person name="Selwyn J.D."/>
            <person name="Vollmer S.V."/>
        </authorList>
    </citation>
    <scope>NUCLEOTIDE SEQUENCE</scope>
    <source>
        <strain evidence="3">K2</strain>
    </source>
</reference>
<dbReference type="SUPFAM" id="SSF56436">
    <property type="entry name" value="C-type lectin-like"/>
    <property type="match status" value="1"/>
</dbReference>
<evidence type="ECO:0000256" key="1">
    <source>
        <dbReference type="SAM" id="SignalP"/>
    </source>
</evidence>
<proteinExistence type="predicted"/>
<feature type="signal peptide" evidence="1">
    <location>
        <begin position="1"/>
        <end position="20"/>
    </location>
</feature>
<feature type="chain" id="PRO_5042295713" evidence="1">
    <location>
        <begin position="21"/>
        <end position="218"/>
    </location>
</feature>
<evidence type="ECO:0000259" key="2">
    <source>
        <dbReference type="PROSITE" id="PS50041"/>
    </source>
</evidence>
<dbReference type="InterPro" id="IPR016187">
    <property type="entry name" value="CTDL_fold"/>
</dbReference>
<dbReference type="Pfam" id="PF00059">
    <property type="entry name" value="Lectin_C"/>
    <property type="match status" value="1"/>
</dbReference>
<dbReference type="SMART" id="SM00034">
    <property type="entry name" value="CLECT"/>
    <property type="match status" value="1"/>
</dbReference>
<feature type="domain" description="C-type lectin" evidence="2">
    <location>
        <begin position="86"/>
        <end position="200"/>
    </location>
</feature>
<evidence type="ECO:0000313" key="4">
    <source>
        <dbReference type="Proteomes" id="UP001249851"/>
    </source>
</evidence>
<dbReference type="InterPro" id="IPR050111">
    <property type="entry name" value="C-type_lectin/snaclec_domain"/>
</dbReference>
<dbReference type="Proteomes" id="UP001249851">
    <property type="component" value="Unassembled WGS sequence"/>
</dbReference>
<dbReference type="PANTHER" id="PTHR22803">
    <property type="entry name" value="MANNOSE, PHOSPHOLIPASE, LECTIN RECEPTOR RELATED"/>
    <property type="match status" value="1"/>
</dbReference>
<comment type="caution">
    <text evidence="3">The sequence shown here is derived from an EMBL/GenBank/DDBJ whole genome shotgun (WGS) entry which is preliminary data.</text>
</comment>